<dbReference type="Proteomes" id="UP000620327">
    <property type="component" value="Unassembled WGS sequence"/>
</dbReference>
<dbReference type="AlphaFoldDB" id="A0A923SAP9"/>
<dbReference type="InterPro" id="IPR000573">
    <property type="entry name" value="AconitaseA/IPMdHydase_ssu_swvl"/>
</dbReference>
<reference evidence="3" key="1">
    <citation type="submission" date="2020-08" db="EMBL/GenBank/DDBJ databases">
        <title>Genome public.</title>
        <authorList>
            <person name="Liu C."/>
            <person name="Sun Q."/>
        </authorList>
    </citation>
    <scope>NUCLEOTIDE SEQUENCE</scope>
    <source>
        <strain evidence="3">BX15</strain>
    </source>
</reference>
<protein>
    <submittedName>
        <fullName evidence="3">3-isopropylmalate dehydratase</fullName>
    </submittedName>
</protein>
<gene>
    <name evidence="3" type="ORF">H8Z83_07890</name>
</gene>
<feature type="domain" description="Aconitase A/isopropylmalate dehydratase small subunit swivel" evidence="2">
    <location>
        <begin position="54"/>
        <end position="105"/>
    </location>
</feature>
<dbReference type="InterPro" id="IPR015928">
    <property type="entry name" value="Aconitase/3IPM_dehydase_swvl"/>
</dbReference>
<evidence type="ECO:0000259" key="2">
    <source>
        <dbReference type="Pfam" id="PF00694"/>
    </source>
</evidence>
<dbReference type="PANTHER" id="PTHR43345:SF2">
    <property type="entry name" value="3-ISOPROPYLMALATE DEHYDRATASE SMALL SUBUNIT 1"/>
    <property type="match status" value="1"/>
</dbReference>
<accession>A0A923SAP9</accession>
<dbReference type="PANTHER" id="PTHR43345">
    <property type="entry name" value="3-ISOPROPYLMALATE DEHYDRATASE SMALL SUBUNIT 2-RELATED-RELATED"/>
    <property type="match status" value="1"/>
</dbReference>
<keyword evidence="4" id="KW-1185">Reference proteome</keyword>
<evidence type="ECO:0000256" key="1">
    <source>
        <dbReference type="ARBA" id="ARBA00023239"/>
    </source>
</evidence>
<dbReference type="EMBL" id="JACOQI010000006">
    <property type="protein sequence ID" value="MBC5770242.1"/>
    <property type="molecule type" value="Genomic_DNA"/>
</dbReference>
<evidence type="ECO:0000313" key="3">
    <source>
        <dbReference type="EMBL" id="MBC5770242.1"/>
    </source>
</evidence>
<dbReference type="Pfam" id="PF00694">
    <property type="entry name" value="Aconitase_C"/>
    <property type="match status" value="1"/>
</dbReference>
<keyword evidence="1" id="KW-0456">Lyase</keyword>
<comment type="caution">
    <text evidence="3">The sequence shown here is derived from an EMBL/GenBank/DDBJ whole genome shotgun (WGS) entry which is preliminary data.</text>
</comment>
<sequence length="166" mass="18580">MLPKIKGRAAWVFKETNYDIDNIVGVANITLTDIEQMKKVCMTDYDPDFAAAVQDGDVLVGGENFGYGHPHYVAFKALRALGIRTVFAESFNPSFYKGEVSNGVALVEVPGILKAVKRWDTIELDWDKNEVTINGETTLPCIPIPQRTKDIVECGNLINYIREKRL</sequence>
<name>A0A923SAP9_9FIRM</name>
<dbReference type="Gene3D" id="3.20.19.10">
    <property type="entry name" value="Aconitase, domain 4"/>
    <property type="match status" value="1"/>
</dbReference>
<dbReference type="GO" id="GO:0016829">
    <property type="term" value="F:lyase activity"/>
    <property type="evidence" value="ECO:0007669"/>
    <property type="project" value="UniProtKB-KW"/>
</dbReference>
<proteinExistence type="predicted"/>
<dbReference type="InterPro" id="IPR050075">
    <property type="entry name" value="LeuD"/>
</dbReference>
<evidence type="ECO:0000313" key="4">
    <source>
        <dbReference type="Proteomes" id="UP000620327"/>
    </source>
</evidence>
<dbReference type="SUPFAM" id="SSF52016">
    <property type="entry name" value="LeuD/IlvD-like"/>
    <property type="match status" value="1"/>
</dbReference>
<organism evidence="3 4">
    <name type="scientific">Dysosmobacter segnis</name>
    <dbReference type="NCBI Taxonomy" id="2763042"/>
    <lineage>
        <taxon>Bacteria</taxon>
        <taxon>Bacillati</taxon>
        <taxon>Bacillota</taxon>
        <taxon>Clostridia</taxon>
        <taxon>Eubacteriales</taxon>
        <taxon>Oscillospiraceae</taxon>
        <taxon>Dysosmobacter</taxon>
    </lineage>
</organism>
<dbReference type="RefSeq" id="WP_187014534.1">
    <property type="nucleotide sequence ID" value="NZ_JACOQI010000006.1"/>
</dbReference>